<dbReference type="GO" id="GO:0006428">
    <property type="term" value="P:isoleucyl-tRNA aminoacylation"/>
    <property type="evidence" value="ECO:0007669"/>
    <property type="project" value="InterPro"/>
</dbReference>
<dbReference type="CDD" id="cd07961">
    <property type="entry name" value="Anticodon_Ia_Ile_ABEc"/>
    <property type="match status" value="1"/>
</dbReference>
<dbReference type="NCBIfam" id="TIGR00392">
    <property type="entry name" value="ileS"/>
    <property type="match status" value="1"/>
</dbReference>
<feature type="domain" description="Methionyl/Valyl/Leucyl/Isoleucyl-tRNA synthetase anticodon-binding" evidence="16">
    <location>
        <begin position="697"/>
        <end position="851"/>
    </location>
</feature>
<organism evidence="17 18">
    <name type="scientific">Coemansia asiatica</name>
    <dbReference type="NCBI Taxonomy" id="1052880"/>
    <lineage>
        <taxon>Eukaryota</taxon>
        <taxon>Fungi</taxon>
        <taxon>Fungi incertae sedis</taxon>
        <taxon>Zoopagomycota</taxon>
        <taxon>Kickxellomycotina</taxon>
        <taxon>Kickxellomycetes</taxon>
        <taxon>Kickxellales</taxon>
        <taxon>Kickxellaceae</taxon>
        <taxon>Coemansia</taxon>
    </lineage>
</organism>
<dbReference type="GO" id="GO:0005737">
    <property type="term" value="C:cytoplasm"/>
    <property type="evidence" value="ECO:0007669"/>
    <property type="project" value="UniProtKB-SubCell"/>
</dbReference>
<dbReference type="SUPFAM" id="SSF47323">
    <property type="entry name" value="Anticodon-binding domain of a subclass of class I aminoacyl-tRNA synthetases"/>
    <property type="match status" value="1"/>
</dbReference>
<dbReference type="GO" id="GO:0002161">
    <property type="term" value="F:aminoacyl-tRNA deacylase activity"/>
    <property type="evidence" value="ECO:0007669"/>
    <property type="project" value="InterPro"/>
</dbReference>
<evidence type="ECO:0000256" key="5">
    <source>
        <dbReference type="ARBA" id="ARBA00022598"/>
    </source>
</evidence>
<dbReference type="GO" id="GO:0005524">
    <property type="term" value="F:ATP binding"/>
    <property type="evidence" value="ECO:0007669"/>
    <property type="project" value="UniProtKB-KW"/>
</dbReference>
<dbReference type="InterPro" id="IPR002300">
    <property type="entry name" value="aa-tRNA-synth_Ia"/>
</dbReference>
<dbReference type="EC" id="6.1.1.5" evidence="3"/>
<dbReference type="Gene3D" id="3.40.50.620">
    <property type="entry name" value="HUPs"/>
    <property type="match status" value="2"/>
</dbReference>
<keyword evidence="9 14" id="KW-0030">Aminoacyl-tRNA synthetase</keyword>
<dbReference type="PROSITE" id="PS00178">
    <property type="entry name" value="AA_TRNA_LIGASE_I"/>
    <property type="match status" value="1"/>
</dbReference>
<dbReference type="Gene3D" id="3.90.740.10">
    <property type="entry name" value="Valyl/Leucyl/Isoleucyl-tRNA synthetase, editing domain"/>
    <property type="match status" value="1"/>
</dbReference>
<dbReference type="InterPro" id="IPR009080">
    <property type="entry name" value="tRNAsynth_Ia_anticodon-bd"/>
</dbReference>
<accession>A0A9W7XNI6</accession>
<feature type="domain" description="Aminoacyl-tRNA synthetase class Ia" evidence="15">
    <location>
        <begin position="21"/>
        <end position="644"/>
    </location>
</feature>
<evidence type="ECO:0000256" key="3">
    <source>
        <dbReference type="ARBA" id="ARBA00013165"/>
    </source>
</evidence>
<evidence type="ECO:0000256" key="14">
    <source>
        <dbReference type="RuleBase" id="RU363035"/>
    </source>
</evidence>
<dbReference type="InterPro" id="IPR023586">
    <property type="entry name" value="Ile-tRNA-ligase_type2"/>
</dbReference>
<evidence type="ECO:0000259" key="15">
    <source>
        <dbReference type="Pfam" id="PF00133"/>
    </source>
</evidence>
<keyword evidence="18" id="KW-1185">Reference proteome</keyword>
<evidence type="ECO:0000256" key="2">
    <source>
        <dbReference type="ARBA" id="ARBA00005594"/>
    </source>
</evidence>
<sequence length="1077" mass="124013">MSAPEESVSSRFSFPRAEERVLEFWREIDAFKTSVKLSEGRKPFSFYDGPPFCTGLPHYGHMLAGTIKDIVTRFAHNTGHYVERRAGWDCHGLPIEFEIEKALGISGKDQVMELGIENYNKECRKIVMRYSSEWRTTVERLGRWIDFDNDYKTMDTPFMESEWWVFKQLFDKGLVYRGLRVMPYSTGLNTTLSNFEAGQNYKDVIDPALVVAFPLKKDPKVSLLAWTTTPWTLPSNCALCVNPDFEYVKIKDGETGEVYILLEKCLTILYKNPKKASFEVLEKIKAADLVGLEYEPLFDFFVPRLKETAWRVVSDKYVSDADGTGIVHNSPAYGEDDYRVCMDGGIITRGGFVPMPVRDDGTFDDSVGPYANMHVKEADKAIARDIKNRGRLVRQGTLNHSYPFCWRSNTPLLYRAVPSWFVRVEDARDKLTANNAQTRWVPEFVQENRFGTWLVNARDWNVSRTRYWGTPIPLWVSDDFEEIVCVGSIAELEELSGVAGITDLHREHVDKLTIPSRQGKGQLRRIEEVFDCWFESGSMPYAQKHYPFENKELFHSTFPADFISEGIDQTRGWFYTLLVLSTLLFDKPAWKNLIASGLVLAADGKKMSKSLKNYPDPTLVVDMYGADPLRLYLINSPVVRAETLKFKEEGVKDIVSRVLLPWYNAFCFFNAQVQMLKKDSDIVYKFDPSNMSDNIMDRWMLASVQSLTKFVHEEMSAYRLYTVVPRLLEMIDQLTNWYVRFNRKRLKGEGGIEDTVHALNTLFEVLLTMCRLMAPFTPFLTENMYQTLKAHLPENFFEGDSRSLHFVPFPEVREEYFNPEIERAMSRMQAVIELGRVIRERNNIALKMPLLELVVVHSDPQYLDDVRGLSTYITEQLNLRNLVLTSDEDTYGIKYRAEADFKKLGIKLRKDMPRVKKALPDVPSSTIKEAQTTGSLLVDGITLGADDINIVRFFDKLSLADKSKKYDEATDKSVVVLLDTEIHDELYHEGLAREVINRVQRLRKKAGLQALDDVVYYYQITEDPEDILATVLKTQAEFLRQTLKQDLLLMAEKNAEAFTEEEQDINESKFVLAFVRA</sequence>
<dbReference type="Pfam" id="PF08264">
    <property type="entry name" value="Anticodon_1"/>
    <property type="match status" value="1"/>
</dbReference>
<comment type="subcellular location">
    <subcellularLocation>
        <location evidence="1">Cytoplasm</location>
    </subcellularLocation>
</comment>
<protein>
    <recommendedName>
        <fullName evidence="12">Isoleucine--tRNA ligase, cytoplasmic</fullName>
        <ecNumber evidence="3">6.1.1.5</ecNumber>
    </recommendedName>
    <alternativeName>
        <fullName evidence="10">Isoleucyl-tRNA synthetase</fullName>
    </alternativeName>
    <alternativeName>
        <fullName evidence="13">Probable isoleucine--tRNA ligase, cytoplasmic</fullName>
    </alternativeName>
</protein>
<evidence type="ECO:0000259" key="16">
    <source>
        <dbReference type="Pfam" id="PF08264"/>
    </source>
</evidence>
<evidence type="ECO:0000256" key="11">
    <source>
        <dbReference type="ARBA" id="ARBA00048359"/>
    </source>
</evidence>
<dbReference type="InterPro" id="IPR002301">
    <property type="entry name" value="Ile-tRNA-ligase"/>
</dbReference>
<name>A0A9W7XNI6_9FUNG</name>
<dbReference type="EMBL" id="JANBOH010000066">
    <property type="protein sequence ID" value="KAJ1646297.1"/>
    <property type="molecule type" value="Genomic_DNA"/>
</dbReference>
<evidence type="ECO:0000256" key="13">
    <source>
        <dbReference type="ARBA" id="ARBA00072822"/>
    </source>
</evidence>
<comment type="caution">
    <text evidence="17">The sequence shown here is derived from an EMBL/GenBank/DDBJ whole genome shotgun (WGS) entry which is preliminary data.</text>
</comment>
<dbReference type="SUPFAM" id="SSF52374">
    <property type="entry name" value="Nucleotidylyl transferase"/>
    <property type="match status" value="1"/>
</dbReference>
<dbReference type="InterPro" id="IPR009008">
    <property type="entry name" value="Val/Leu/Ile-tRNA-synth_edit"/>
</dbReference>
<dbReference type="Proteomes" id="UP001145021">
    <property type="component" value="Unassembled WGS sequence"/>
</dbReference>
<dbReference type="PANTHER" id="PTHR42780:SF1">
    <property type="entry name" value="ISOLEUCINE--TRNA LIGASE, CYTOPLASMIC"/>
    <property type="match status" value="1"/>
</dbReference>
<dbReference type="CDD" id="cd00818">
    <property type="entry name" value="IleRS_core"/>
    <property type="match status" value="1"/>
</dbReference>
<dbReference type="SUPFAM" id="SSF50677">
    <property type="entry name" value="ValRS/IleRS/LeuRS editing domain"/>
    <property type="match status" value="1"/>
</dbReference>
<comment type="catalytic activity">
    <reaction evidence="11">
        <text>tRNA(Ile) + L-isoleucine + ATP = L-isoleucyl-tRNA(Ile) + AMP + diphosphate</text>
        <dbReference type="Rhea" id="RHEA:11060"/>
        <dbReference type="Rhea" id="RHEA-COMP:9666"/>
        <dbReference type="Rhea" id="RHEA-COMP:9695"/>
        <dbReference type="ChEBI" id="CHEBI:30616"/>
        <dbReference type="ChEBI" id="CHEBI:33019"/>
        <dbReference type="ChEBI" id="CHEBI:58045"/>
        <dbReference type="ChEBI" id="CHEBI:78442"/>
        <dbReference type="ChEBI" id="CHEBI:78528"/>
        <dbReference type="ChEBI" id="CHEBI:456215"/>
        <dbReference type="EC" id="6.1.1.5"/>
    </reaction>
</comment>
<reference evidence="17" key="1">
    <citation type="submission" date="2022-07" db="EMBL/GenBank/DDBJ databases">
        <title>Phylogenomic reconstructions and comparative analyses of Kickxellomycotina fungi.</title>
        <authorList>
            <person name="Reynolds N.K."/>
            <person name="Stajich J.E."/>
            <person name="Barry K."/>
            <person name="Grigoriev I.V."/>
            <person name="Crous P."/>
            <person name="Smith M.E."/>
        </authorList>
    </citation>
    <scope>NUCLEOTIDE SEQUENCE</scope>
    <source>
        <strain evidence="17">NBRC 105413</strain>
    </source>
</reference>
<dbReference type="InterPro" id="IPR013155">
    <property type="entry name" value="M/V/L/I-tRNA-synth_anticd-bd"/>
</dbReference>
<evidence type="ECO:0000256" key="8">
    <source>
        <dbReference type="ARBA" id="ARBA00022917"/>
    </source>
</evidence>
<dbReference type="FunFam" id="3.40.50.620:FF:000023">
    <property type="entry name" value="Isoleucyl-tRNA synthetase,cytoplasmic"/>
    <property type="match status" value="1"/>
</dbReference>
<evidence type="ECO:0000256" key="6">
    <source>
        <dbReference type="ARBA" id="ARBA00022741"/>
    </source>
</evidence>
<evidence type="ECO:0000256" key="7">
    <source>
        <dbReference type="ARBA" id="ARBA00022840"/>
    </source>
</evidence>
<evidence type="ECO:0000313" key="17">
    <source>
        <dbReference type="EMBL" id="KAJ1646297.1"/>
    </source>
</evidence>
<keyword evidence="7 14" id="KW-0067">ATP-binding</keyword>
<evidence type="ECO:0000256" key="4">
    <source>
        <dbReference type="ARBA" id="ARBA00022490"/>
    </source>
</evidence>
<dbReference type="GO" id="GO:0004822">
    <property type="term" value="F:isoleucine-tRNA ligase activity"/>
    <property type="evidence" value="ECO:0007669"/>
    <property type="project" value="UniProtKB-EC"/>
</dbReference>
<dbReference type="GO" id="GO:0000049">
    <property type="term" value="F:tRNA binding"/>
    <property type="evidence" value="ECO:0007669"/>
    <property type="project" value="InterPro"/>
</dbReference>
<dbReference type="AlphaFoldDB" id="A0A9W7XNI6"/>
<dbReference type="PANTHER" id="PTHR42780">
    <property type="entry name" value="SOLEUCYL-TRNA SYNTHETASE"/>
    <property type="match status" value="1"/>
</dbReference>
<dbReference type="InterPro" id="IPR033709">
    <property type="entry name" value="Anticodon_Ile_ABEc"/>
</dbReference>
<dbReference type="InterPro" id="IPR001412">
    <property type="entry name" value="aa-tRNA-synth_I_CS"/>
</dbReference>
<keyword evidence="5 14" id="KW-0436">Ligase</keyword>
<keyword evidence="8 14" id="KW-0648">Protein biosynthesis</keyword>
<dbReference type="Pfam" id="PF19302">
    <property type="entry name" value="DUF5915"/>
    <property type="match status" value="1"/>
</dbReference>
<proteinExistence type="inferred from homology"/>
<gene>
    <name evidence="17" type="primary">ILS1</name>
    <name evidence="17" type="ORF">LPJ64_002193</name>
</gene>
<evidence type="ECO:0000256" key="10">
    <source>
        <dbReference type="ARBA" id="ARBA00032665"/>
    </source>
</evidence>
<dbReference type="FunFam" id="3.40.50.620:FF:000050">
    <property type="entry name" value="Isoleucyl-tRNA synthetase,cytoplasmic"/>
    <property type="match status" value="1"/>
</dbReference>
<dbReference type="Pfam" id="PF00133">
    <property type="entry name" value="tRNA-synt_1"/>
    <property type="match status" value="1"/>
</dbReference>
<dbReference type="FunFam" id="1.10.730.10:FF:000004">
    <property type="entry name" value="Isoleucyl-tRNA synthetase, cytoplasmic"/>
    <property type="match status" value="1"/>
</dbReference>
<evidence type="ECO:0000256" key="1">
    <source>
        <dbReference type="ARBA" id="ARBA00004496"/>
    </source>
</evidence>
<evidence type="ECO:0000313" key="18">
    <source>
        <dbReference type="Proteomes" id="UP001145021"/>
    </source>
</evidence>
<evidence type="ECO:0000256" key="12">
    <source>
        <dbReference type="ARBA" id="ARBA00069879"/>
    </source>
</evidence>
<dbReference type="PRINTS" id="PR00984">
    <property type="entry name" value="TRNASYNTHILE"/>
</dbReference>
<keyword evidence="6 14" id="KW-0547">Nucleotide-binding</keyword>
<evidence type="ECO:0000256" key="9">
    <source>
        <dbReference type="ARBA" id="ARBA00023146"/>
    </source>
</evidence>
<dbReference type="InterPro" id="IPR014729">
    <property type="entry name" value="Rossmann-like_a/b/a_fold"/>
</dbReference>
<keyword evidence="4" id="KW-0963">Cytoplasm</keyword>
<dbReference type="Gene3D" id="1.10.730.10">
    <property type="entry name" value="Isoleucyl-tRNA Synthetase, Domain 1"/>
    <property type="match status" value="1"/>
</dbReference>
<comment type="similarity">
    <text evidence="2 14">Belongs to the class-I aminoacyl-tRNA synthetase family.</text>
</comment>
<dbReference type="HAMAP" id="MF_02003">
    <property type="entry name" value="Ile_tRNA_synth_type2"/>
    <property type="match status" value="1"/>
</dbReference>